<dbReference type="PROSITE" id="PS50887">
    <property type="entry name" value="GGDEF"/>
    <property type="match status" value="1"/>
</dbReference>
<feature type="domain" description="GGDEF" evidence="3">
    <location>
        <begin position="209"/>
        <end position="341"/>
    </location>
</feature>
<dbReference type="EC" id="2.7.7.65" evidence="1"/>
<evidence type="ECO:0000256" key="2">
    <source>
        <dbReference type="ARBA" id="ARBA00034247"/>
    </source>
</evidence>
<organism evidence="4">
    <name type="scientific">uncultured Desulfobacterium sp</name>
    <dbReference type="NCBI Taxonomy" id="201089"/>
    <lineage>
        <taxon>Bacteria</taxon>
        <taxon>Pseudomonadati</taxon>
        <taxon>Thermodesulfobacteriota</taxon>
        <taxon>Desulfobacteria</taxon>
        <taxon>Desulfobacterales</taxon>
        <taxon>Desulfobacteriaceae</taxon>
        <taxon>Desulfobacterium</taxon>
        <taxon>environmental samples</taxon>
    </lineage>
</organism>
<evidence type="ECO:0000256" key="1">
    <source>
        <dbReference type="ARBA" id="ARBA00012528"/>
    </source>
</evidence>
<dbReference type="PANTHER" id="PTHR45138">
    <property type="entry name" value="REGULATORY COMPONENTS OF SENSORY TRANSDUCTION SYSTEM"/>
    <property type="match status" value="1"/>
</dbReference>
<accession>E1YLY8</accession>
<sequence length="341" mass="39516">MPDWQYYGRILVGDYSAELKEKVAGYIMSFKAFEDSGAPVIPYIAAWNENDKIIWYEFAGSEFIKLLKCDLNEIAEVFRNRIIDRRVYKYLDYNREIKEEIISGDELLVCQIGLREESKRSGIVEAVYKVALNDNNIIWLKDRANIETYSKDNTCISIGCLTDVTKEMEQKDLLEKIGYIDELTKLPNRKILQRIFEINIGQVNRNHLNDFIFLMIDIDRFKSVNDTYGHQAGDYVLSNISEVITSVKRIEDEIGRYGGEEFYAISHGSIHNGREFAERLRKKVEKTDFVYNGRRINITISIGVASAGELEKVDARNLIELADKRLYMAKQSGRNRIVWQG</sequence>
<gene>
    <name evidence="4" type="ORF">N47_E46330</name>
</gene>
<evidence type="ECO:0000313" key="4">
    <source>
        <dbReference type="EMBL" id="CBX31121.1"/>
    </source>
</evidence>
<dbReference type="SMART" id="SM00267">
    <property type="entry name" value="GGDEF"/>
    <property type="match status" value="1"/>
</dbReference>
<dbReference type="EMBL" id="FR695877">
    <property type="protein sequence ID" value="CBX31121.1"/>
    <property type="molecule type" value="Genomic_DNA"/>
</dbReference>
<dbReference type="InterPro" id="IPR043128">
    <property type="entry name" value="Rev_trsase/Diguanyl_cyclase"/>
</dbReference>
<reference evidence="4" key="1">
    <citation type="journal article" date="2011" name="Environ. Microbiol.">
        <title>Genomic insights into the metabolic potential of the polycyclic aromatic hydrocarbon degrading sulfate-reducing Deltaproteobacterium N47.</title>
        <authorList>
            <person name="Bergmann F."/>
            <person name="Selesi D."/>
            <person name="Weinmaier T."/>
            <person name="Tischler P."/>
            <person name="Rattei T."/>
            <person name="Meckenstock R.U."/>
        </authorList>
    </citation>
    <scope>NUCLEOTIDE SEQUENCE</scope>
</reference>
<dbReference type="AlphaFoldDB" id="E1YLY8"/>
<protein>
    <recommendedName>
        <fullName evidence="1">diguanylate cyclase</fullName>
        <ecNumber evidence="1">2.7.7.65</ecNumber>
    </recommendedName>
</protein>
<dbReference type="GO" id="GO:0052621">
    <property type="term" value="F:diguanylate cyclase activity"/>
    <property type="evidence" value="ECO:0007669"/>
    <property type="project" value="UniProtKB-EC"/>
</dbReference>
<evidence type="ECO:0000259" key="3">
    <source>
        <dbReference type="PROSITE" id="PS50887"/>
    </source>
</evidence>
<comment type="catalytic activity">
    <reaction evidence="2">
        <text>2 GTP = 3',3'-c-di-GMP + 2 diphosphate</text>
        <dbReference type="Rhea" id="RHEA:24898"/>
        <dbReference type="ChEBI" id="CHEBI:33019"/>
        <dbReference type="ChEBI" id="CHEBI:37565"/>
        <dbReference type="ChEBI" id="CHEBI:58805"/>
        <dbReference type="EC" id="2.7.7.65"/>
    </reaction>
</comment>
<dbReference type="InterPro" id="IPR029787">
    <property type="entry name" value="Nucleotide_cyclase"/>
</dbReference>
<dbReference type="SUPFAM" id="SSF55073">
    <property type="entry name" value="Nucleotide cyclase"/>
    <property type="match status" value="1"/>
</dbReference>
<name>E1YLY8_9BACT</name>
<dbReference type="InterPro" id="IPR000160">
    <property type="entry name" value="GGDEF_dom"/>
</dbReference>
<dbReference type="CDD" id="cd01949">
    <property type="entry name" value="GGDEF"/>
    <property type="match status" value="1"/>
</dbReference>
<dbReference type="PANTHER" id="PTHR45138:SF9">
    <property type="entry name" value="DIGUANYLATE CYCLASE DGCM-RELATED"/>
    <property type="match status" value="1"/>
</dbReference>
<dbReference type="NCBIfam" id="TIGR00254">
    <property type="entry name" value="GGDEF"/>
    <property type="match status" value="1"/>
</dbReference>
<dbReference type="Gene3D" id="3.30.70.270">
    <property type="match status" value="1"/>
</dbReference>
<dbReference type="InterPro" id="IPR050469">
    <property type="entry name" value="Diguanylate_Cyclase"/>
</dbReference>
<proteinExistence type="predicted"/>
<dbReference type="Pfam" id="PF00990">
    <property type="entry name" value="GGDEF"/>
    <property type="match status" value="1"/>
</dbReference>
<dbReference type="FunFam" id="3.30.70.270:FF:000001">
    <property type="entry name" value="Diguanylate cyclase domain protein"/>
    <property type="match status" value="1"/>
</dbReference>